<evidence type="ECO:0000313" key="2">
    <source>
        <dbReference type="Proteomes" id="UP000053989"/>
    </source>
</evidence>
<organism evidence="1 2">
    <name type="scientific">Scleroderma citrinum Foug A</name>
    <dbReference type="NCBI Taxonomy" id="1036808"/>
    <lineage>
        <taxon>Eukaryota</taxon>
        <taxon>Fungi</taxon>
        <taxon>Dikarya</taxon>
        <taxon>Basidiomycota</taxon>
        <taxon>Agaricomycotina</taxon>
        <taxon>Agaricomycetes</taxon>
        <taxon>Agaricomycetidae</taxon>
        <taxon>Boletales</taxon>
        <taxon>Sclerodermatineae</taxon>
        <taxon>Sclerodermataceae</taxon>
        <taxon>Scleroderma</taxon>
    </lineage>
</organism>
<dbReference type="AlphaFoldDB" id="A0A0C3E4N4"/>
<reference evidence="1 2" key="1">
    <citation type="submission" date="2014-04" db="EMBL/GenBank/DDBJ databases">
        <authorList>
            <consortium name="DOE Joint Genome Institute"/>
            <person name="Kuo A."/>
            <person name="Kohler A."/>
            <person name="Nagy L.G."/>
            <person name="Floudas D."/>
            <person name="Copeland A."/>
            <person name="Barry K.W."/>
            <person name="Cichocki N."/>
            <person name="Veneault-Fourrey C."/>
            <person name="LaButti K."/>
            <person name="Lindquist E.A."/>
            <person name="Lipzen A."/>
            <person name="Lundell T."/>
            <person name="Morin E."/>
            <person name="Murat C."/>
            <person name="Sun H."/>
            <person name="Tunlid A."/>
            <person name="Henrissat B."/>
            <person name="Grigoriev I.V."/>
            <person name="Hibbett D.S."/>
            <person name="Martin F."/>
            <person name="Nordberg H.P."/>
            <person name="Cantor M.N."/>
            <person name="Hua S.X."/>
        </authorList>
    </citation>
    <scope>NUCLEOTIDE SEQUENCE [LARGE SCALE GENOMIC DNA]</scope>
    <source>
        <strain evidence="1 2">Foug A</strain>
    </source>
</reference>
<protein>
    <submittedName>
        <fullName evidence="1">Uncharacterized protein</fullName>
    </submittedName>
</protein>
<proteinExistence type="predicted"/>
<accession>A0A0C3E4N4</accession>
<name>A0A0C3E4N4_9AGAM</name>
<keyword evidence="2" id="KW-1185">Reference proteome</keyword>
<dbReference type="EMBL" id="KN822038">
    <property type="protein sequence ID" value="KIM62991.1"/>
    <property type="molecule type" value="Genomic_DNA"/>
</dbReference>
<evidence type="ECO:0000313" key="1">
    <source>
        <dbReference type="EMBL" id="KIM62991.1"/>
    </source>
</evidence>
<reference evidence="2" key="2">
    <citation type="submission" date="2015-01" db="EMBL/GenBank/DDBJ databases">
        <title>Evolutionary Origins and Diversification of the Mycorrhizal Mutualists.</title>
        <authorList>
            <consortium name="DOE Joint Genome Institute"/>
            <consortium name="Mycorrhizal Genomics Consortium"/>
            <person name="Kohler A."/>
            <person name="Kuo A."/>
            <person name="Nagy L.G."/>
            <person name="Floudas D."/>
            <person name="Copeland A."/>
            <person name="Barry K.W."/>
            <person name="Cichocki N."/>
            <person name="Veneault-Fourrey C."/>
            <person name="LaButti K."/>
            <person name="Lindquist E.A."/>
            <person name="Lipzen A."/>
            <person name="Lundell T."/>
            <person name="Morin E."/>
            <person name="Murat C."/>
            <person name="Riley R."/>
            <person name="Ohm R."/>
            <person name="Sun H."/>
            <person name="Tunlid A."/>
            <person name="Henrissat B."/>
            <person name="Grigoriev I.V."/>
            <person name="Hibbett D.S."/>
            <person name="Martin F."/>
        </authorList>
    </citation>
    <scope>NUCLEOTIDE SEQUENCE [LARGE SCALE GENOMIC DNA]</scope>
    <source>
        <strain evidence="2">Foug A</strain>
    </source>
</reference>
<sequence length="96" mass="10598">MPVIPNSLKPRDGSKDWKSTVMVSQDQLGTKEKICALFGNIYFTAKWPPRMLLFAVREGGLSKSVLCSEICSVNEHHKVMVLRKPPGVAAVTSIVQ</sequence>
<dbReference type="HOGENOM" id="CLU_2360983_0_0_1"/>
<dbReference type="InParanoid" id="A0A0C3E4N4"/>
<dbReference type="Proteomes" id="UP000053989">
    <property type="component" value="Unassembled WGS sequence"/>
</dbReference>
<gene>
    <name evidence="1" type="ORF">SCLCIDRAFT_1214524</name>
</gene>